<gene>
    <name evidence="2" type="ORF">AKJ17_18675</name>
</gene>
<sequence>MDELNWVDFAGIFFGLIGAITGCTGAIVSYKNYKKVQQVKSLDLRIELRRTINEIRALLLEADILLPKAFKSRLAVHSATGKLRSGATASWHTEHKKDLKFLEEIGERFSRAEKFVNTDSYETLEQKLDSIDQLKRDIVSIVSKYQDSLKEDDKVRESIREQHEKFA</sequence>
<dbReference type="PATRIC" id="fig|693.5.peg.3808"/>
<comment type="caution">
    <text evidence="2">The sequence shown here is derived from an EMBL/GenBank/DDBJ whole genome shotgun (WGS) entry which is preliminary data.</text>
</comment>
<keyword evidence="1" id="KW-0812">Transmembrane</keyword>
<evidence type="ECO:0000256" key="1">
    <source>
        <dbReference type="SAM" id="Phobius"/>
    </source>
</evidence>
<evidence type="ECO:0000313" key="3">
    <source>
        <dbReference type="Proteomes" id="UP000037515"/>
    </source>
</evidence>
<name>A0A0M0HJ30_VIBNE</name>
<keyword evidence="1" id="KW-1133">Transmembrane helix</keyword>
<dbReference type="Proteomes" id="UP000037515">
    <property type="component" value="Unassembled WGS sequence"/>
</dbReference>
<proteinExistence type="predicted"/>
<keyword evidence="1" id="KW-0472">Membrane</keyword>
<accession>A0A0M0HJ30</accession>
<dbReference type="EMBL" id="LHPJ01000043">
    <property type="protein sequence ID" value="KOO01798.1"/>
    <property type="molecule type" value="Genomic_DNA"/>
</dbReference>
<reference evidence="3" key="1">
    <citation type="submission" date="2015-08" db="EMBL/GenBank/DDBJ databases">
        <title>Vibrio galatheae sp. nov., a novel member of the Vibrionaceae family isolated from the Solomon Islands.</title>
        <authorList>
            <person name="Giubergia S."/>
            <person name="Machado H."/>
            <person name="Mateiu R.V."/>
            <person name="Gram L."/>
        </authorList>
    </citation>
    <scope>NUCLEOTIDE SEQUENCE [LARGE SCALE GENOMIC DNA]</scope>
    <source>
        <strain evidence="3">DSM 19584</strain>
    </source>
</reference>
<dbReference type="AlphaFoldDB" id="A0A0M0HJ30"/>
<feature type="transmembrane region" description="Helical" evidence="1">
    <location>
        <begin position="6"/>
        <end position="30"/>
    </location>
</feature>
<organism evidence="2 3">
    <name type="scientific">Vibrio nereis</name>
    <dbReference type="NCBI Taxonomy" id="693"/>
    <lineage>
        <taxon>Bacteria</taxon>
        <taxon>Pseudomonadati</taxon>
        <taxon>Pseudomonadota</taxon>
        <taxon>Gammaproteobacteria</taxon>
        <taxon>Vibrionales</taxon>
        <taxon>Vibrionaceae</taxon>
        <taxon>Vibrio</taxon>
    </lineage>
</organism>
<dbReference type="RefSeq" id="WP_053397288.1">
    <property type="nucleotide sequence ID" value="NZ_LHPJ01000043.1"/>
</dbReference>
<evidence type="ECO:0000313" key="2">
    <source>
        <dbReference type="EMBL" id="KOO01798.1"/>
    </source>
</evidence>
<keyword evidence="3" id="KW-1185">Reference proteome</keyword>
<protein>
    <submittedName>
        <fullName evidence="2">Uncharacterized protein</fullName>
    </submittedName>
</protein>